<evidence type="ECO:0000313" key="8">
    <source>
        <dbReference type="Proteomes" id="UP000195787"/>
    </source>
</evidence>
<reference evidence="7 8" key="1">
    <citation type="submission" date="2017-02" db="EMBL/GenBank/DDBJ databases">
        <authorList>
            <person name="Peterson S.W."/>
        </authorList>
    </citation>
    <scope>NUCLEOTIDE SEQUENCE [LARGE SCALE GENOMIC DNA]</scope>
    <source>
        <strain evidence="7 8">LMG 22410</strain>
    </source>
</reference>
<keyword evidence="1" id="KW-1003">Cell membrane</keyword>
<proteinExistence type="predicted"/>
<evidence type="ECO:0000256" key="6">
    <source>
        <dbReference type="SAM" id="MobiDB-lite"/>
    </source>
</evidence>
<keyword evidence="3" id="KW-0472">Membrane</keyword>
<evidence type="ECO:0000256" key="2">
    <source>
        <dbReference type="ARBA" id="ARBA00022729"/>
    </source>
</evidence>
<evidence type="ECO:0000256" key="4">
    <source>
        <dbReference type="ARBA" id="ARBA00023139"/>
    </source>
</evidence>
<protein>
    <recommendedName>
        <fullName evidence="9">LppP/LprE lipoprotein</fullName>
    </recommendedName>
</protein>
<evidence type="ECO:0000256" key="3">
    <source>
        <dbReference type="ARBA" id="ARBA00023136"/>
    </source>
</evidence>
<evidence type="ECO:0000256" key="5">
    <source>
        <dbReference type="ARBA" id="ARBA00023288"/>
    </source>
</evidence>
<keyword evidence="4" id="KW-0564">Palmitate</keyword>
<sequence>MEALQTAIDKAAAPEEGWSVESSDITEFNACSSLSWVVLKTESGSDSAPEQVAFFHFGVYDSTAYDEYFAFPTSVERIDDATVTVTWTYPEAIDRNGEKRTESMSTYTWSDVTFSIDREGELPPYADGDEWNNNGPAPSN</sequence>
<evidence type="ECO:0000313" key="7">
    <source>
        <dbReference type="EMBL" id="SJM48948.1"/>
    </source>
</evidence>
<dbReference type="AlphaFoldDB" id="A0A1R4EZ44"/>
<dbReference type="InterPro" id="IPR025971">
    <property type="entry name" value="LppP/LprE"/>
</dbReference>
<dbReference type="Pfam" id="PF14041">
    <property type="entry name" value="Lipoprotein_21"/>
    <property type="match status" value="1"/>
</dbReference>
<organism evidence="7 8">
    <name type="scientific">Agrococcus casei LMG 22410</name>
    <dbReference type="NCBI Taxonomy" id="1255656"/>
    <lineage>
        <taxon>Bacteria</taxon>
        <taxon>Bacillati</taxon>
        <taxon>Actinomycetota</taxon>
        <taxon>Actinomycetes</taxon>
        <taxon>Micrococcales</taxon>
        <taxon>Microbacteriaceae</taxon>
        <taxon>Agrococcus</taxon>
    </lineage>
</organism>
<keyword evidence="5" id="KW-0449">Lipoprotein</keyword>
<name>A0A1R4EZ44_9MICO</name>
<gene>
    <name evidence="7" type="ORF">CZ674_01730</name>
</gene>
<accession>A0A1R4EZ44</accession>
<feature type="region of interest" description="Disordered" evidence="6">
    <location>
        <begin position="119"/>
        <end position="140"/>
    </location>
</feature>
<dbReference type="Proteomes" id="UP000195787">
    <property type="component" value="Unassembled WGS sequence"/>
</dbReference>
<keyword evidence="2" id="KW-0732">Signal</keyword>
<feature type="compositionally biased region" description="Polar residues" evidence="6">
    <location>
        <begin position="131"/>
        <end position="140"/>
    </location>
</feature>
<evidence type="ECO:0000256" key="1">
    <source>
        <dbReference type="ARBA" id="ARBA00022475"/>
    </source>
</evidence>
<dbReference type="EMBL" id="FUHU01000009">
    <property type="protein sequence ID" value="SJM48948.1"/>
    <property type="molecule type" value="Genomic_DNA"/>
</dbReference>
<evidence type="ECO:0008006" key="9">
    <source>
        <dbReference type="Google" id="ProtNLM"/>
    </source>
</evidence>
<keyword evidence="8" id="KW-1185">Reference proteome</keyword>